<evidence type="ECO:0000256" key="5">
    <source>
        <dbReference type="ARBA" id="ARBA00023121"/>
    </source>
</evidence>
<feature type="compositionally biased region" description="Polar residues" evidence="9">
    <location>
        <begin position="814"/>
        <end position="823"/>
    </location>
</feature>
<dbReference type="CDD" id="cd11761">
    <property type="entry name" value="SH3_FCHSD_1"/>
    <property type="match status" value="1"/>
</dbReference>
<evidence type="ECO:0000259" key="11">
    <source>
        <dbReference type="PROSITE" id="PS51741"/>
    </source>
</evidence>
<dbReference type="InterPro" id="IPR027267">
    <property type="entry name" value="AH/BAR_dom_sf"/>
</dbReference>
<dbReference type="FunFam" id="2.30.30.40:FF:000033">
    <property type="entry name" value="FCH and double SH3 domains protein 2"/>
    <property type="match status" value="1"/>
</dbReference>
<dbReference type="GO" id="GO:0051130">
    <property type="term" value="P:positive regulation of cellular component organization"/>
    <property type="evidence" value="ECO:0007669"/>
    <property type="project" value="UniProtKB-ARBA"/>
</dbReference>
<feature type="domain" description="F-BAR" evidence="11">
    <location>
        <begin position="1"/>
        <end position="222"/>
    </location>
</feature>
<feature type="compositionally biased region" description="Polar residues" evidence="9">
    <location>
        <begin position="730"/>
        <end position="744"/>
    </location>
</feature>
<dbReference type="GO" id="GO:0030833">
    <property type="term" value="P:regulation of actin filament polymerization"/>
    <property type="evidence" value="ECO:0007669"/>
    <property type="project" value="TreeGrafter"/>
</dbReference>
<keyword evidence="3" id="KW-0597">Phosphoprotein</keyword>
<dbReference type="PRINTS" id="PR00452">
    <property type="entry name" value="SH3DOMAIN"/>
</dbReference>
<keyword evidence="2 7" id="KW-0728">SH3 domain</keyword>
<dbReference type="GO" id="GO:0055037">
    <property type="term" value="C:recycling endosome"/>
    <property type="evidence" value="ECO:0007669"/>
    <property type="project" value="TreeGrafter"/>
</dbReference>
<evidence type="ECO:0000256" key="2">
    <source>
        <dbReference type="ARBA" id="ARBA00022443"/>
    </source>
</evidence>
<dbReference type="Gene3D" id="2.30.30.40">
    <property type="entry name" value="SH3 Domains"/>
    <property type="match status" value="2"/>
</dbReference>
<dbReference type="SUPFAM" id="SSF50044">
    <property type="entry name" value="SH3-domain"/>
    <property type="match status" value="2"/>
</dbReference>
<evidence type="ECO:0000256" key="7">
    <source>
        <dbReference type="PROSITE-ProRule" id="PRU00192"/>
    </source>
</evidence>
<feature type="compositionally biased region" description="Low complexity" evidence="9">
    <location>
        <begin position="824"/>
        <end position="835"/>
    </location>
</feature>
<dbReference type="Proteomes" id="UP001208570">
    <property type="component" value="Unassembled WGS sequence"/>
</dbReference>
<comment type="caution">
    <text evidence="12">The sequence shown here is derived from an EMBL/GenBank/DDBJ whole genome shotgun (WGS) entry which is preliminary data.</text>
</comment>
<dbReference type="InterPro" id="IPR036028">
    <property type="entry name" value="SH3-like_dom_sf"/>
</dbReference>
<evidence type="ECO:0000256" key="1">
    <source>
        <dbReference type="ARBA" id="ARBA00004316"/>
    </source>
</evidence>
<evidence type="ECO:0000313" key="13">
    <source>
        <dbReference type="Proteomes" id="UP001208570"/>
    </source>
</evidence>
<dbReference type="Pfam" id="PF14604">
    <property type="entry name" value="SH3_9"/>
    <property type="match status" value="1"/>
</dbReference>
<dbReference type="InterPro" id="IPR035460">
    <property type="entry name" value="FCHSD_SH3_1"/>
</dbReference>
<feature type="compositionally biased region" description="Acidic residues" evidence="9">
    <location>
        <begin position="923"/>
        <end position="934"/>
    </location>
</feature>
<evidence type="ECO:0000256" key="6">
    <source>
        <dbReference type="ARBA" id="ARBA00023273"/>
    </source>
</evidence>
<feature type="compositionally biased region" description="Low complexity" evidence="9">
    <location>
        <begin position="524"/>
        <end position="541"/>
    </location>
</feature>
<dbReference type="PANTHER" id="PTHR15735">
    <property type="entry name" value="FCH AND DOUBLE SH3 DOMAINS PROTEIN"/>
    <property type="match status" value="1"/>
</dbReference>
<accession>A0AAD9MZP1</accession>
<dbReference type="AlphaFoldDB" id="A0AAD9MZP1"/>
<evidence type="ECO:0000256" key="3">
    <source>
        <dbReference type="ARBA" id="ARBA00022553"/>
    </source>
</evidence>
<feature type="compositionally biased region" description="Polar residues" evidence="9">
    <location>
        <begin position="704"/>
        <end position="715"/>
    </location>
</feature>
<feature type="domain" description="SH3" evidence="10">
    <location>
        <begin position="603"/>
        <end position="666"/>
    </location>
</feature>
<reference evidence="12" key="1">
    <citation type="journal article" date="2023" name="Mol. Biol. Evol.">
        <title>Third-Generation Sequencing Reveals the Adaptive Role of the Epigenome in Three Deep-Sea Polychaetes.</title>
        <authorList>
            <person name="Perez M."/>
            <person name="Aroh O."/>
            <person name="Sun Y."/>
            <person name="Lan Y."/>
            <person name="Juniper S.K."/>
            <person name="Young C.R."/>
            <person name="Angers B."/>
            <person name="Qian P.Y."/>
        </authorList>
    </citation>
    <scope>NUCLEOTIDE SEQUENCE</scope>
    <source>
        <strain evidence="12">P08H-3</strain>
    </source>
</reference>
<evidence type="ECO:0000256" key="4">
    <source>
        <dbReference type="ARBA" id="ARBA00023054"/>
    </source>
</evidence>
<comment type="subcellular location">
    <subcellularLocation>
        <location evidence="1">Cell projection</location>
    </subcellularLocation>
</comment>
<dbReference type="GO" id="GO:0042995">
    <property type="term" value="C:cell projection"/>
    <property type="evidence" value="ECO:0007669"/>
    <property type="project" value="UniProtKB-SubCell"/>
</dbReference>
<protein>
    <submittedName>
        <fullName evidence="12">Uncharacterized protein</fullName>
    </submittedName>
</protein>
<keyword evidence="5" id="KW-0446">Lipid-binding</keyword>
<feature type="compositionally biased region" description="Polar residues" evidence="9">
    <location>
        <begin position="374"/>
        <end position="385"/>
    </location>
</feature>
<dbReference type="PROSITE" id="PS51741">
    <property type="entry name" value="F_BAR"/>
    <property type="match status" value="1"/>
</dbReference>
<dbReference type="EMBL" id="JAODUP010000474">
    <property type="protein sequence ID" value="KAK2148929.1"/>
    <property type="molecule type" value="Genomic_DNA"/>
</dbReference>
<feature type="compositionally biased region" description="Polar residues" evidence="9">
    <location>
        <begin position="250"/>
        <end position="271"/>
    </location>
</feature>
<dbReference type="SMART" id="SM00326">
    <property type="entry name" value="SH3"/>
    <property type="match status" value="2"/>
</dbReference>
<dbReference type="GO" id="GO:0031594">
    <property type="term" value="C:neuromuscular junction"/>
    <property type="evidence" value="ECO:0007669"/>
    <property type="project" value="TreeGrafter"/>
</dbReference>
<feature type="region of interest" description="Disordered" evidence="9">
    <location>
        <begin position="670"/>
        <end position="880"/>
    </location>
</feature>
<feature type="compositionally biased region" description="Polar residues" evidence="9">
    <location>
        <begin position="336"/>
        <end position="349"/>
    </location>
</feature>
<feature type="region of interest" description="Disordered" evidence="9">
    <location>
        <begin position="321"/>
        <end position="401"/>
    </location>
</feature>
<dbReference type="CDD" id="cd11762">
    <property type="entry name" value="SH3_FCHSD_2"/>
    <property type="match status" value="1"/>
</dbReference>
<organism evidence="12 13">
    <name type="scientific">Paralvinella palmiformis</name>
    <dbReference type="NCBI Taxonomy" id="53620"/>
    <lineage>
        <taxon>Eukaryota</taxon>
        <taxon>Metazoa</taxon>
        <taxon>Spiralia</taxon>
        <taxon>Lophotrochozoa</taxon>
        <taxon>Annelida</taxon>
        <taxon>Polychaeta</taxon>
        <taxon>Sedentaria</taxon>
        <taxon>Canalipalpata</taxon>
        <taxon>Terebellida</taxon>
        <taxon>Terebelliformia</taxon>
        <taxon>Alvinellidae</taxon>
        <taxon>Paralvinella</taxon>
    </lineage>
</organism>
<proteinExistence type="predicted"/>
<dbReference type="Gene3D" id="1.20.1270.60">
    <property type="entry name" value="Arfaptin homology (AH) domain/BAR domain"/>
    <property type="match status" value="1"/>
</dbReference>
<keyword evidence="13" id="KW-1185">Reference proteome</keyword>
<feature type="compositionally biased region" description="Pro residues" evidence="9">
    <location>
        <begin position="717"/>
        <end position="729"/>
    </location>
</feature>
<dbReference type="InterPro" id="IPR001452">
    <property type="entry name" value="SH3_domain"/>
</dbReference>
<evidence type="ECO:0000256" key="9">
    <source>
        <dbReference type="SAM" id="MobiDB-lite"/>
    </source>
</evidence>
<dbReference type="InterPro" id="IPR031160">
    <property type="entry name" value="F_BAR_dom"/>
</dbReference>
<keyword evidence="4 8" id="KW-0175">Coiled coil</keyword>
<evidence type="ECO:0000313" key="12">
    <source>
        <dbReference type="EMBL" id="KAK2148929.1"/>
    </source>
</evidence>
<feature type="region of interest" description="Disordered" evidence="9">
    <location>
        <begin position="250"/>
        <end position="273"/>
    </location>
</feature>
<dbReference type="PROSITE" id="PS50002">
    <property type="entry name" value="SH3"/>
    <property type="match status" value="2"/>
</dbReference>
<feature type="region of interest" description="Disordered" evidence="9">
    <location>
        <begin position="512"/>
        <end position="549"/>
    </location>
</feature>
<name>A0AAD9MZP1_9ANNE</name>
<dbReference type="PANTHER" id="PTHR15735:SF21">
    <property type="entry name" value="PROTEIN NERVOUS WRECK"/>
    <property type="match status" value="1"/>
</dbReference>
<feature type="region of interest" description="Disordered" evidence="9">
    <location>
        <begin position="893"/>
        <end position="934"/>
    </location>
</feature>
<dbReference type="SUPFAM" id="SSF103657">
    <property type="entry name" value="BAR/IMD domain-like"/>
    <property type="match status" value="1"/>
</dbReference>
<evidence type="ECO:0000256" key="8">
    <source>
        <dbReference type="PROSITE-ProRule" id="PRU01077"/>
    </source>
</evidence>
<feature type="compositionally biased region" description="Pro residues" evidence="9">
    <location>
        <begin position="678"/>
        <end position="695"/>
    </location>
</feature>
<keyword evidence="6" id="KW-0966">Cell projection</keyword>
<sequence length="934" mass="101269">MPPPALSEDGRDTKTVSEVWKTVLEETDRVGKIRLQASDTYLQQISEPIKNIKSSKASIAKKVFDQLKVMHKEIDSQVQELSKSQKVYNEDEHVTLEATSKANEANAKVKNKSTGIFTSLAKLQQQSAKLNSRKETCEVKSTGSRNEYLLNLAATNAHLETYYLNELPEVIKISQTFDYQCFLHTNLVFTDKVQYNFEAQENDTVNKISLDHNAAEHLNHEAKKLASRMGEDSKIIRINQRKLNLMLNQSTNGTSRTTSESGEPQSPTSPIDNDIKVEELKQTIRKSKLSKKKTEAKLEALRQGGVKVDEFISRAMAQAEAEEVTEDEVSYRGSVSIRSESVSGTNTGTGAPAGSGSRPASQSINDAGDENTKTRSCSLSQTEGTDGSIASPPPEGSTYVNYQEDDFDETFAVTNASQPVQQEEGSMGYSSLGQNVPLKAVAMYDFQGSNNDELSITENEAIEVIGEGEGDGWVQARNASGQIGLVPQNYLQYTDQPPAAVIEDQNEMNVDHDTNGDFDSAPTSAGYESSSIASASAPTSAGYDSVPPSAGYDSVPTSAGYDSVPTSAGYDMSTQGSHGEKTSVYSTTDYEVQQAVRPTDIPTDGVWARALYDFEATCDEELSFQEGQLIQILQKDENGVDDGWWKGEINGQIGVFPSLVVEEICSGFSSEDVASPNRPGPPAFTPPEPGPPPPQLEVTQPTPSDESGPTVATSNVVPPPPPRRQPPVTEPSTVLPTSKSSDACVSSGAMPPGVDVAAFPEHPPSESPEAEQPSENGPEYSPPPENSSDEKPGDEPMMTDQRNERSSSEDPNDDNASTCVNINSDSVDTFSTTSDLQQKEMPSSEDGQLENGKATTEDNEDNSTNDKMAKSEMRPMRNPSVDEQIVEVEVHKELDDDAVDFPPPPPLQLEETPEGESGYLKLDEDEIESAESLL</sequence>
<gene>
    <name evidence="12" type="ORF">LSH36_474g01033</name>
</gene>
<dbReference type="GO" id="GO:0007274">
    <property type="term" value="P:neuromuscular synaptic transmission"/>
    <property type="evidence" value="ECO:0007669"/>
    <property type="project" value="TreeGrafter"/>
</dbReference>
<dbReference type="GO" id="GO:0008289">
    <property type="term" value="F:lipid binding"/>
    <property type="evidence" value="ECO:0007669"/>
    <property type="project" value="UniProtKB-KW"/>
</dbReference>
<feature type="domain" description="SH3" evidence="10">
    <location>
        <begin position="435"/>
        <end position="496"/>
    </location>
</feature>
<dbReference type="Pfam" id="PF00018">
    <property type="entry name" value="SH3_1"/>
    <property type="match status" value="1"/>
</dbReference>
<evidence type="ECO:0000259" key="10">
    <source>
        <dbReference type="PROSITE" id="PS50002"/>
    </source>
</evidence>